<dbReference type="EMBL" id="JBDPZC010000027">
    <property type="protein sequence ID" value="MEO3715928.1"/>
    <property type="molecule type" value="Genomic_DNA"/>
</dbReference>
<protein>
    <submittedName>
        <fullName evidence="2">HNH endonuclease</fullName>
    </submittedName>
</protein>
<keyword evidence="3" id="KW-1185">Reference proteome</keyword>
<dbReference type="GO" id="GO:0004519">
    <property type="term" value="F:endonuclease activity"/>
    <property type="evidence" value="ECO:0007669"/>
    <property type="project" value="UniProtKB-KW"/>
</dbReference>
<dbReference type="Pfam" id="PF14279">
    <property type="entry name" value="HNH_5"/>
    <property type="match status" value="1"/>
</dbReference>
<organism evidence="2 3">
    <name type="scientific">Roseateles flavus</name>
    <dbReference type="NCBI Taxonomy" id="3149041"/>
    <lineage>
        <taxon>Bacteria</taxon>
        <taxon>Pseudomonadati</taxon>
        <taxon>Pseudomonadota</taxon>
        <taxon>Betaproteobacteria</taxon>
        <taxon>Burkholderiales</taxon>
        <taxon>Sphaerotilaceae</taxon>
        <taxon>Roseateles</taxon>
    </lineage>
</organism>
<dbReference type="InterPro" id="IPR029471">
    <property type="entry name" value="HNH_5"/>
</dbReference>
<reference evidence="2 3" key="1">
    <citation type="submission" date="2024-05" db="EMBL/GenBank/DDBJ databases">
        <title>Roseateles sp. 2.12 16S ribosomal RNA gene Genome sequencing and assembly.</title>
        <authorList>
            <person name="Woo H."/>
        </authorList>
    </citation>
    <scope>NUCLEOTIDE SEQUENCE [LARGE SCALE GENOMIC DNA]</scope>
    <source>
        <strain evidence="2 3">2.12</strain>
    </source>
</reference>
<gene>
    <name evidence="2" type="ORF">ABDJ40_24400</name>
</gene>
<feature type="domain" description="HNH endonuclease 5" evidence="1">
    <location>
        <begin position="101"/>
        <end position="137"/>
    </location>
</feature>
<dbReference type="Gene3D" id="1.10.30.50">
    <property type="match status" value="1"/>
</dbReference>
<dbReference type="CDD" id="cd00085">
    <property type="entry name" value="HNHc"/>
    <property type="match status" value="1"/>
</dbReference>
<comment type="caution">
    <text evidence="2">The sequence shown here is derived from an EMBL/GenBank/DDBJ whole genome shotgun (WGS) entry which is preliminary data.</text>
</comment>
<accession>A0ABV0GLI1</accession>
<name>A0ABV0GLI1_9BURK</name>
<dbReference type="InterPro" id="IPR003615">
    <property type="entry name" value="HNH_nuc"/>
</dbReference>
<keyword evidence="2" id="KW-0255">Endonuclease</keyword>
<evidence type="ECO:0000313" key="3">
    <source>
        <dbReference type="Proteomes" id="UP001462640"/>
    </source>
</evidence>
<sequence>MIAFAFKRIMKASHGIFRDKAVDRTICNARLTTTLREWFGWLDREDLGVLVRDTLRAKDASDNPIPKSIETEIWHKRRIHKCCFCGTTLTADSDSIVRDVQGNRATLEHVWPSSLGGDSVSDNLVPACARCNQVKSDLVTWEQGSVHEFIYPIDFHLSDYLPRLPLAQKILLQRRAVVMLAQREKISLKHALLAVGPFGDLKPLDADDTWDIFNTQNHLDSLGEVLW</sequence>
<dbReference type="Proteomes" id="UP001462640">
    <property type="component" value="Unassembled WGS sequence"/>
</dbReference>
<keyword evidence="2" id="KW-0378">Hydrolase</keyword>
<evidence type="ECO:0000313" key="2">
    <source>
        <dbReference type="EMBL" id="MEO3715928.1"/>
    </source>
</evidence>
<dbReference type="RefSeq" id="WP_347613687.1">
    <property type="nucleotide sequence ID" value="NZ_JBDPZC010000027.1"/>
</dbReference>
<proteinExistence type="predicted"/>
<keyword evidence="2" id="KW-0540">Nuclease</keyword>
<evidence type="ECO:0000259" key="1">
    <source>
        <dbReference type="Pfam" id="PF14279"/>
    </source>
</evidence>